<evidence type="ECO:0000256" key="7">
    <source>
        <dbReference type="ARBA" id="ARBA00022842"/>
    </source>
</evidence>
<keyword evidence="6 9" id="KW-0378">Hydrolase</keyword>
<dbReference type="GO" id="GO:0051607">
    <property type="term" value="P:defense response to virus"/>
    <property type="evidence" value="ECO:0007669"/>
    <property type="project" value="UniProtKB-UniRule"/>
</dbReference>
<comment type="subunit">
    <text evidence="9">Homodimer, forms a heterotetramer with a Cas1 homodimer.</text>
</comment>
<sequence>MIMSINYVGLLMYDFPMKTGEERKEYTTFRKEIIKRGYYQIQKSVYIVSTSTKEKLNVIEKQLSMLVPSNSSVRTLTLTDDQFNKMKILSGELAFGEKILKKQNRVLEY</sequence>
<dbReference type="AlphaFoldDB" id="U2R2F5"/>
<evidence type="ECO:0000313" key="10">
    <source>
        <dbReference type="EMBL" id="ERK47818.1"/>
    </source>
</evidence>
<dbReference type="SUPFAM" id="SSF143430">
    <property type="entry name" value="TTP0101/SSO1404-like"/>
    <property type="match status" value="1"/>
</dbReference>
<dbReference type="Gene3D" id="3.30.70.240">
    <property type="match status" value="1"/>
</dbReference>
<evidence type="ECO:0000256" key="9">
    <source>
        <dbReference type="HAMAP-Rule" id="MF_01471"/>
    </source>
</evidence>
<evidence type="ECO:0000256" key="1">
    <source>
        <dbReference type="ARBA" id="ARBA00001946"/>
    </source>
</evidence>
<dbReference type="InterPro" id="IPR019199">
    <property type="entry name" value="Virulence_VapD/CRISPR_Cas2"/>
</dbReference>
<evidence type="ECO:0000256" key="6">
    <source>
        <dbReference type="ARBA" id="ARBA00022801"/>
    </source>
</evidence>
<comment type="similarity">
    <text evidence="2 9">Belongs to the CRISPR-associated endoribonuclease Cas2 protein family.</text>
</comment>
<dbReference type="Pfam" id="PF09827">
    <property type="entry name" value="CRISPR_Cas2"/>
    <property type="match status" value="1"/>
</dbReference>
<comment type="function">
    <text evidence="9">CRISPR (clustered regularly interspaced short palindromic repeat), is an adaptive immune system that provides protection against mobile genetic elements (viruses, transposable elements and conjugative plasmids). CRISPR clusters contain sequences complementary to antecedent mobile elements and target invading nucleic acids. CRISPR clusters are transcribed and processed into CRISPR RNA (crRNA). Functions as a ssRNA-specific endoribonuclease. Involved in the integration of spacer DNA into the CRISPR cassette.</text>
</comment>
<reference evidence="10 11" key="1">
    <citation type="submission" date="2013-06" db="EMBL/GenBank/DDBJ databases">
        <authorList>
            <person name="Weinstock G."/>
            <person name="Sodergren E."/>
            <person name="Lobos E.A."/>
            <person name="Fulton L."/>
            <person name="Fulton R."/>
            <person name="Courtney L."/>
            <person name="Fronick C."/>
            <person name="O'Laughlin M."/>
            <person name="Godfrey J."/>
            <person name="Wilson R.M."/>
            <person name="Miner T."/>
            <person name="Farmer C."/>
            <person name="Delehaunty K."/>
            <person name="Cordes M."/>
            <person name="Minx P."/>
            <person name="Tomlinson C."/>
            <person name="Chen J."/>
            <person name="Wollam A."/>
            <person name="Pepin K.H."/>
            <person name="Bhonagiri V."/>
            <person name="Zhang X."/>
            <person name="Warren W."/>
            <person name="Mitreva M."/>
            <person name="Mardis E.R."/>
            <person name="Wilson R.K."/>
        </authorList>
    </citation>
    <scope>NUCLEOTIDE SEQUENCE [LARGE SCALE GENOMIC DNA]</scope>
    <source>
        <strain evidence="10 11">F0279</strain>
    </source>
</reference>
<keyword evidence="3 9" id="KW-0540">Nuclease</keyword>
<proteinExistence type="inferred from homology"/>
<dbReference type="NCBIfam" id="TIGR01573">
    <property type="entry name" value="cas2"/>
    <property type="match status" value="1"/>
</dbReference>
<keyword evidence="8 9" id="KW-0051">Antiviral defense</keyword>
<keyword evidence="4 9" id="KW-0479">Metal-binding</keyword>
<dbReference type="GO" id="GO:0004521">
    <property type="term" value="F:RNA endonuclease activity"/>
    <property type="evidence" value="ECO:0007669"/>
    <property type="project" value="InterPro"/>
</dbReference>
<dbReference type="Proteomes" id="UP000016626">
    <property type="component" value="Unassembled WGS sequence"/>
</dbReference>
<dbReference type="eggNOG" id="COG3512">
    <property type="taxonomic scope" value="Bacteria"/>
</dbReference>
<keyword evidence="7 9" id="KW-0460">Magnesium</keyword>
<dbReference type="GO" id="GO:0043571">
    <property type="term" value="P:maintenance of CRISPR repeat elements"/>
    <property type="evidence" value="ECO:0007669"/>
    <property type="project" value="UniProtKB-UniRule"/>
</dbReference>
<evidence type="ECO:0000256" key="4">
    <source>
        <dbReference type="ARBA" id="ARBA00022723"/>
    </source>
</evidence>
<evidence type="ECO:0000256" key="5">
    <source>
        <dbReference type="ARBA" id="ARBA00022759"/>
    </source>
</evidence>
<evidence type="ECO:0000313" key="11">
    <source>
        <dbReference type="Proteomes" id="UP000016626"/>
    </source>
</evidence>
<dbReference type="EC" id="3.1.-.-" evidence="9"/>
<name>U2R2F5_LEPWF</name>
<dbReference type="EMBL" id="AWVM01000113">
    <property type="protein sequence ID" value="ERK47818.1"/>
    <property type="molecule type" value="Genomic_DNA"/>
</dbReference>
<accession>U2R2F5</accession>
<dbReference type="GO" id="GO:0016787">
    <property type="term" value="F:hydrolase activity"/>
    <property type="evidence" value="ECO:0007669"/>
    <property type="project" value="UniProtKB-KW"/>
</dbReference>
<protein>
    <recommendedName>
        <fullName evidence="9">CRISPR-associated endoribonuclease Cas2</fullName>
        <ecNumber evidence="9">3.1.-.-</ecNumber>
    </recommendedName>
</protein>
<comment type="caution">
    <text evidence="10">The sequence shown here is derived from an EMBL/GenBank/DDBJ whole genome shotgun (WGS) entry which is preliminary data.</text>
</comment>
<dbReference type="InterPro" id="IPR021127">
    <property type="entry name" value="CRISPR_associated_Cas2"/>
</dbReference>
<dbReference type="GO" id="GO:0046872">
    <property type="term" value="F:metal ion binding"/>
    <property type="evidence" value="ECO:0007669"/>
    <property type="project" value="UniProtKB-UniRule"/>
</dbReference>
<evidence type="ECO:0000256" key="3">
    <source>
        <dbReference type="ARBA" id="ARBA00022722"/>
    </source>
</evidence>
<keyword evidence="5 9" id="KW-0255">Endonuclease</keyword>
<evidence type="ECO:0000256" key="8">
    <source>
        <dbReference type="ARBA" id="ARBA00023118"/>
    </source>
</evidence>
<comment type="cofactor">
    <cofactor evidence="1 9">
        <name>Mg(2+)</name>
        <dbReference type="ChEBI" id="CHEBI:18420"/>
    </cofactor>
</comment>
<evidence type="ECO:0000256" key="2">
    <source>
        <dbReference type="ARBA" id="ARBA00009959"/>
    </source>
</evidence>
<organism evidence="10 11">
    <name type="scientific">Leptotrichia wadei (strain F0279)</name>
    <dbReference type="NCBI Taxonomy" id="888055"/>
    <lineage>
        <taxon>Bacteria</taxon>
        <taxon>Fusobacteriati</taxon>
        <taxon>Fusobacteriota</taxon>
        <taxon>Fusobacteriia</taxon>
        <taxon>Fusobacteriales</taxon>
        <taxon>Leptotrichiaceae</taxon>
        <taxon>Leptotrichia</taxon>
    </lineage>
</organism>
<feature type="binding site" evidence="9">
    <location>
        <position position="14"/>
    </location>
    <ligand>
        <name>Mg(2+)</name>
        <dbReference type="ChEBI" id="CHEBI:18420"/>
        <note>catalytic</note>
    </ligand>
</feature>
<gene>
    <name evidence="9" type="primary">cas2</name>
    <name evidence="10" type="ORF">HMPREF9015_02299</name>
</gene>
<dbReference type="HAMAP" id="MF_01471">
    <property type="entry name" value="Cas2"/>
    <property type="match status" value="1"/>
</dbReference>
<dbReference type="PATRIC" id="fig|888055.3.peg.2205"/>
<dbReference type="HOGENOM" id="CLU_150500_1_0_0"/>